<feature type="transmembrane region" description="Helical" evidence="2">
    <location>
        <begin position="343"/>
        <end position="365"/>
    </location>
</feature>
<keyword evidence="2" id="KW-0472">Membrane</keyword>
<name>A0AAD4LKI4_9AGAM</name>
<feature type="region of interest" description="Disordered" evidence="1">
    <location>
        <begin position="403"/>
        <end position="428"/>
    </location>
</feature>
<accession>A0AAD4LKI4</accession>
<organism evidence="3 4">
    <name type="scientific">Lactarius akahatsu</name>
    <dbReference type="NCBI Taxonomy" id="416441"/>
    <lineage>
        <taxon>Eukaryota</taxon>
        <taxon>Fungi</taxon>
        <taxon>Dikarya</taxon>
        <taxon>Basidiomycota</taxon>
        <taxon>Agaricomycotina</taxon>
        <taxon>Agaricomycetes</taxon>
        <taxon>Russulales</taxon>
        <taxon>Russulaceae</taxon>
        <taxon>Lactarius</taxon>
    </lineage>
</organism>
<gene>
    <name evidence="3" type="ORF">EDB92DRAFT_196891</name>
</gene>
<comment type="caution">
    <text evidence="3">The sequence shown here is derived from an EMBL/GenBank/DDBJ whole genome shotgun (WGS) entry which is preliminary data.</text>
</comment>
<evidence type="ECO:0000313" key="4">
    <source>
        <dbReference type="Proteomes" id="UP001201163"/>
    </source>
</evidence>
<evidence type="ECO:0000313" key="3">
    <source>
        <dbReference type="EMBL" id="KAH8995341.1"/>
    </source>
</evidence>
<evidence type="ECO:0000256" key="1">
    <source>
        <dbReference type="SAM" id="MobiDB-lite"/>
    </source>
</evidence>
<feature type="transmembrane region" description="Helical" evidence="2">
    <location>
        <begin position="243"/>
        <end position="269"/>
    </location>
</feature>
<reference evidence="3" key="1">
    <citation type="submission" date="2022-01" db="EMBL/GenBank/DDBJ databases">
        <title>Comparative genomics reveals a dynamic genome evolution in the ectomycorrhizal milk-cap (Lactarius) mushrooms.</title>
        <authorList>
            <consortium name="DOE Joint Genome Institute"/>
            <person name="Lebreton A."/>
            <person name="Tang N."/>
            <person name="Kuo A."/>
            <person name="LaButti K."/>
            <person name="Drula E."/>
            <person name="Barry K."/>
            <person name="Clum A."/>
            <person name="Lipzen A."/>
            <person name="Mousain D."/>
            <person name="Ng V."/>
            <person name="Wang R."/>
            <person name="Wang X."/>
            <person name="Dai Y."/>
            <person name="Henrissat B."/>
            <person name="Grigoriev I.V."/>
            <person name="Guerin-Laguette A."/>
            <person name="Yu F."/>
            <person name="Martin F.M."/>
        </authorList>
    </citation>
    <scope>NUCLEOTIDE SEQUENCE</scope>
    <source>
        <strain evidence="3">QP</strain>
    </source>
</reference>
<keyword evidence="2" id="KW-1133">Transmembrane helix</keyword>
<proteinExistence type="predicted"/>
<dbReference type="EMBL" id="JAKELL010000012">
    <property type="protein sequence ID" value="KAH8995341.1"/>
    <property type="molecule type" value="Genomic_DNA"/>
</dbReference>
<evidence type="ECO:0000256" key="2">
    <source>
        <dbReference type="SAM" id="Phobius"/>
    </source>
</evidence>
<sequence length="428" mass="48925">MYDDKLSTEIHLFAAYLDDRRQTASRSRWPFPTNDYDLVLDIIKMEDDEGHYDCEDSFLCDVRGGPREPGHVKLRLESLYWVHWSLYPGPVVPDWRKFPEDARDQLLGALLSSGIDSLTSHTSTSPYTVAEIESMRDFIKEAENLDPENPHVITSVARLLSFYAHWRFIHFHGQKVSRQDCYKSIYKGSRRKRTKLVRILSPILFFFPDVHLLELQKVWTDEIVVEALWREFMQKLVSEWTEFVLYSTVMLAANVAFLAIPGVIIAPPYPTPPGPNDPPSPNPWIKPSPAQITSSISLVFSIGSIITGLLLIRRNRTMMTKDPKSAWDYLHGMKWPVVGLEPLAIVFSLTYALLMWSAWGFFVALLTFSFQDTSTGIRVPVGTAAVIIVILIAWVIGNTWRPKEQEEKPVDWSNEPQAESRVENGTQA</sequence>
<protein>
    <submittedName>
        <fullName evidence="3">Uncharacterized protein</fullName>
    </submittedName>
</protein>
<dbReference type="AlphaFoldDB" id="A0AAD4LKI4"/>
<keyword evidence="4" id="KW-1185">Reference proteome</keyword>
<dbReference type="Proteomes" id="UP001201163">
    <property type="component" value="Unassembled WGS sequence"/>
</dbReference>
<keyword evidence="2" id="KW-0812">Transmembrane</keyword>
<feature type="transmembrane region" description="Helical" evidence="2">
    <location>
        <begin position="289"/>
        <end position="312"/>
    </location>
</feature>
<feature type="transmembrane region" description="Helical" evidence="2">
    <location>
        <begin position="377"/>
        <end position="396"/>
    </location>
</feature>